<dbReference type="Gene3D" id="3.40.50.1110">
    <property type="entry name" value="SGNH hydrolase"/>
    <property type="match status" value="1"/>
</dbReference>
<sequence>MAEWIDEGELAVAGDVTTADLLKNPTSLSQAAVRDLVDPMVDERVGSDPSIIAAGEAAAAAAIASADLVLGSDSRLPLRYDDRHDRARDQDGFIATDARPDGSVVVAGAAHRPSGHDRAVDASGFVSLDARQDGTVIIAGELIKPNPDWDRLVDRDGFFIGRRLKDNVSFPAATATSTITGRHRVVVVGQSLGSNNSFPTSAVLDTPHPRVYQVGSKVRTLRVATSPMDFHDNSTGISPLFLWAKKRILEVQPTEVVEFYPTSQGGAGWASANSAGTYDPAYSGPYPNLYTQALTQISDGAALAASAFPGAAVLSNTIVVVTGQADASAGVSEATHAAMQETVIAGLRAALGDASAAVVFVGMVPEWIEASPTAREPIQRAILSAPARISRSSVVKLTRNAYDTIDPLYPLIHMDREGAQYVADRLTDARERAVFNDTSLSLNPPAGLSARLIGTALTATVTPSKGPATEYVFELSTNAGTSWTSSAGRPSALDPDYSATVTGPVLVRARTALTVGGSTTYSPYTTPITPIGA</sequence>
<evidence type="ECO:0000313" key="2">
    <source>
        <dbReference type="Proteomes" id="UP001500929"/>
    </source>
</evidence>
<dbReference type="SUPFAM" id="SSF52266">
    <property type="entry name" value="SGNH hydrolase"/>
    <property type="match status" value="1"/>
</dbReference>
<comment type="caution">
    <text evidence="1">The sequence shown here is derived from an EMBL/GenBank/DDBJ whole genome shotgun (WGS) entry which is preliminary data.</text>
</comment>
<gene>
    <name evidence="1" type="ORF">GCM10009851_13840</name>
</gene>
<dbReference type="InterPro" id="IPR036514">
    <property type="entry name" value="SGNH_hydro_sf"/>
</dbReference>
<reference evidence="1 2" key="1">
    <citation type="journal article" date="2019" name="Int. J. Syst. Evol. Microbiol.">
        <title>The Global Catalogue of Microorganisms (GCM) 10K type strain sequencing project: providing services to taxonomists for standard genome sequencing and annotation.</title>
        <authorList>
            <consortium name="The Broad Institute Genomics Platform"/>
            <consortium name="The Broad Institute Genome Sequencing Center for Infectious Disease"/>
            <person name="Wu L."/>
            <person name="Ma J."/>
        </authorList>
    </citation>
    <scope>NUCLEOTIDE SEQUENCE [LARGE SCALE GENOMIC DNA]</scope>
    <source>
        <strain evidence="1 2">JCM 16117</strain>
    </source>
</reference>
<dbReference type="EMBL" id="BAAAQY010000003">
    <property type="protein sequence ID" value="GAA2230308.1"/>
    <property type="molecule type" value="Genomic_DNA"/>
</dbReference>
<organism evidence="1 2">
    <name type="scientific">Herbiconiux moechotypicola</name>
    <dbReference type="NCBI Taxonomy" id="637393"/>
    <lineage>
        <taxon>Bacteria</taxon>
        <taxon>Bacillati</taxon>
        <taxon>Actinomycetota</taxon>
        <taxon>Actinomycetes</taxon>
        <taxon>Micrococcales</taxon>
        <taxon>Microbacteriaceae</taxon>
        <taxon>Herbiconiux</taxon>
    </lineage>
</organism>
<accession>A0ABN3DG30</accession>
<dbReference type="RefSeq" id="WP_259478881.1">
    <property type="nucleotide sequence ID" value="NZ_BAAAQY010000003.1"/>
</dbReference>
<evidence type="ECO:0008006" key="3">
    <source>
        <dbReference type="Google" id="ProtNLM"/>
    </source>
</evidence>
<proteinExistence type="predicted"/>
<keyword evidence="2" id="KW-1185">Reference proteome</keyword>
<protein>
    <recommendedName>
        <fullName evidence="3">Sialate O-acetylesterase domain-containing protein</fullName>
    </recommendedName>
</protein>
<dbReference type="Proteomes" id="UP001500929">
    <property type="component" value="Unassembled WGS sequence"/>
</dbReference>
<name>A0ABN3DG30_9MICO</name>
<evidence type="ECO:0000313" key="1">
    <source>
        <dbReference type="EMBL" id="GAA2230308.1"/>
    </source>
</evidence>